<comment type="caution">
    <text evidence="2">The sequence shown here is derived from an EMBL/GenBank/DDBJ whole genome shotgun (WGS) entry which is preliminary data.</text>
</comment>
<reference evidence="3" key="1">
    <citation type="submission" date="2013-09" db="EMBL/GenBank/DDBJ databases">
        <title>Corchorus olitorius genome sequencing.</title>
        <authorList>
            <person name="Alam M."/>
            <person name="Haque M.S."/>
            <person name="Islam M.S."/>
            <person name="Emdad E.M."/>
            <person name="Islam M.M."/>
            <person name="Ahmed B."/>
            <person name="Halim A."/>
            <person name="Hossen Q.M.M."/>
            <person name="Hossain M.Z."/>
            <person name="Ahmed R."/>
            <person name="Khan M.M."/>
            <person name="Islam R."/>
            <person name="Rashid M.M."/>
            <person name="Khan S.A."/>
            <person name="Rahman M.S."/>
            <person name="Alam M."/>
            <person name="Yahiya A.S."/>
            <person name="Khan M.S."/>
            <person name="Azam M.S."/>
            <person name="Haque T."/>
            <person name="Lashkar M.Z.H."/>
            <person name="Akhand A.I."/>
            <person name="Morshed G."/>
            <person name="Roy S."/>
            <person name="Uddin K.S."/>
            <person name="Rabeya T."/>
            <person name="Hossain A.S."/>
            <person name="Chowdhury A."/>
            <person name="Snigdha A.R."/>
            <person name="Mortoza M.S."/>
            <person name="Matin S.A."/>
            <person name="Hoque S.M.E."/>
            <person name="Islam M.K."/>
            <person name="Roy D.K."/>
            <person name="Haider R."/>
            <person name="Moosa M.M."/>
            <person name="Elias S.M."/>
            <person name="Hasan A.M."/>
            <person name="Jahan S."/>
            <person name="Shafiuddin M."/>
            <person name="Mahmood N."/>
            <person name="Shommy N.S."/>
        </authorList>
    </citation>
    <scope>NUCLEOTIDE SEQUENCE [LARGE SCALE GENOMIC DNA]</scope>
    <source>
        <strain evidence="3">cv. O-4</strain>
    </source>
</reference>
<sequence length="211" mass="22821">MARWIRIVKNPGFGLTSSGQGLTSNGHGLTPSGQGLTSNGHGLTPSGQGLTSTRHELPCTAHEMPSIEHELPSTGETRSYLENPGTGTRSYLENPGPGTKSYTIFSGGSCISKPGGCISTINKHRECIKLKESYTIFVEGLGFIAECNRQKLIQRVSQILVGLVLVPKEAIVEEQVAPLKKESTDRGRKADDKMKSRTLRHKVLKLLAIEV</sequence>
<protein>
    <submittedName>
        <fullName evidence="2">Uncharacterized protein</fullName>
    </submittedName>
</protein>
<evidence type="ECO:0000313" key="2">
    <source>
        <dbReference type="EMBL" id="OMP03320.1"/>
    </source>
</evidence>
<dbReference type="Proteomes" id="UP000187203">
    <property type="component" value="Unassembled WGS sequence"/>
</dbReference>
<feature type="region of interest" description="Disordered" evidence="1">
    <location>
        <begin position="73"/>
        <end position="95"/>
    </location>
</feature>
<feature type="region of interest" description="Disordered" evidence="1">
    <location>
        <begin position="15"/>
        <end position="53"/>
    </location>
</feature>
<accession>A0A1R3K8A4</accession>
<gene>
    <name evidence="2" type="ORF">COLO4_10483</name>
</gene>
<feature type="compositionally biased region" description="Polar residues" evidence="1">
    <location>
        <begin position="15"/>
        <end position="52"/>
    </location>
</feature>
<evidence type="ECO:0000313" key="3">
    <source>
        <dbReference type="Proteomes" id="UP000187203"/>
    </source>
</evidence>
<organism evidence="2 3">
    <name type="scientific">Corchorus olitorius</name>
    <dbReference type="NCBI Taxonomy" id="93759"/>
    <lineage>
        <taxon>Eukaryota</taxon>
        <taxon>Viridiplantae</taxon>
        <taxon>Streptophyta</taxon>
        <taxon>Embryophyta</taxon>
        <taxon>Tracheophyta</taxon>
        <taxon>Spermatophyta</taxon>
        <taxon>Magnoliopsida</taxon>
        <taxon>eudicotyledons</taxon>
        <taxon>Gunneridae</taxon>
        <taxon>Pentapetalae</taxon>
        <taxon>rosids</taxon>
        <taxon>malvids</taxon>
        <taxon>Malvales</taxon>
        <taxon>Malvaceae</taxon>
        <taxon>Grewioideae</taxon>
        <taxon>Apeibeae</taxon>
        <taxon>Corchorus</taxon>
    </lineage>
</organism>
<name>A0A1R3K8A4_9ROSI</name>
<proteinExistence type="predicted"/>
<evidence type="ECO:0000256" key="1">
    <source>
        <dbReference type="SAM" id="MobiDB-lite"/>
    </source>
</evidence>
<dbReference type="EMBL" id="AWUE01014523">
    <property type="protein sequence ID" value="OMP03320.1"/>
    <property type="molecule type" value="Genomic_DNA"/>
</dbReference>
<dbReference type="AlphaFoldDB" id="A0A1R3K8A4"/>
<keyword evidence="3" id="KW-1185">Reference proteome</keyword>